<dbReference type="RefSeq" id="WP_253763547.1">
    <property type="nucleotide sequence ID" value="NZ_JAMZDZ010000001.1"/>
</dbReference>
<dbReference type="EMBL" id="JBHSAY010000029">
    <property type="protein sequence ID" value="MFC4136124.1"/>
    <property type="molecule type" value="Genomic_DNA"/>
</dbReference>
<protein>
    <submittedName>
        <fullName evidence="1">Phytanoyl-CoA dioxygenase family protein</fullName>
    </submittedName>
</protein>
<dbReference type="SUPFAM" id="SSF51197">
    <property type="entry name" value="Clavaminate synthase-like"/>
    <property type="match status" value="1"/>
</dbReference>
<dbReference type="Proteomes" id="UP001595816">
    <property type="component" value="Unassembled WGS sequence"/>
</dbReference>
<reference evidence="2" key="1">
    <citation type="journal article" date="2019" name="Int. J. Syst. Evol. Microbiol.">
        <title>The Global Catalogue of Microorganisms (GCM) 10K type strain sequencing project: providing services to taxonomists for standard genome sequencing and annotation.</title>
        <authorList>
            <consortium name="The Broad Institute Genomics Platform"/>
            <consortium name="The Broad Institute Genome Sequencing Center for Infectious Disease"/>
            <person name="Wu L."/>
            <person name="Ma J."/>
        </authorList>
    </citation>
    <scope>NUCLEOTIDE SEQUENCE [LARGE SCALE GENOMIC DNA]</scope>
    <source>
        <strain evidence="2">CGMCC 4.7289</strain>
    </source>
</reference>
<dbReference type="InterPro" id="IPR008775">
    <property type="entry name" value="Phytyl_CoA_dOase-like"/>
</dbReference>
<dbReference type="PANTHER" id="PTHR20883:SF48">
    <property type="entry name" value="ECTOINE DIOXYGENASE"/>
    <property type="match status" value="1"/>
</dbReference>
<gene>
    <name evidence="1" type="ORF">ACFOZ4_36420</name>
</gene>
<dbReference type="GO" id="GO:0016740">
    <property type="term" value="F:transferase activity"/>
    <property type="evidence" value="ECO:0007669"/>
    <property type="project" value="UniProtKB-KW"/>
</dbReference>
<keyword evidence="2" id="KW-1185">Reference proteome</keyword>
<keyword evidence="1" id="KW-0560">Oxidoreductase</keyword>
<keyword evidence="1" id="KW-0223">Dioxygenase</keyword>
<dbReference type="Gene3D" id="2.60.120.620">
    <property type="entry name" value="q2cbj1_9rhob like domain"/>
    <property type="match status" value="1"/>
</dbReference>
<organism evidence="1 2">
    <name type="scientific">Hamadaea flava</name>
    <dbReference type="NCBI Taxonomy" id="1742688"/>
    <lineage>
        <taxon>Bacteria</taxon>
        <taxon>Bacillati</taxon>
        <taxon>Actinomycetota</taxon>
        <taxon>Actinomycetes</taxon>
        <taxon>Micromonosporales</taxon>
        <taxon>Micromonosporaceae</taxon>
        <taxon>Hamadaea</taxon>
    </lineage>
</organism>
<evidence type="ECO:0000313" key="1">
    <source>
        <dbReference type="EMBL" id="MFC4136124.1"/>
    </source>
</evidence>
<accession>A0ABV8M214</accession>
<sequence>MRGSALDSDLVALREDGYVVLQGLLGDAELAAARNHADDLLSGIGWSDNDFDGRRTRRVYSLLSRVGAFDSLLLHPRVRNLVTASLGEVYQFGMLFLSAVDPGQGTQPLHFDAGVYPLPRDVEAETNVIWALDDFTADNGATLIAPGSHRWAADRRPKPSELVPAVMPAGSALVYSGRLWHAAGHNTSETTRRALICEHVLPWLRPADNHILGTGLDGLRRLTPGLRRLAGVALASDYLGFVAGQDPERWLHHADDRTHSKSSPT</sequence>
<dbReference type="Pfam" id="PF05721">
    <property type="entry name" value="PhyH"/>
    <property type="match status" value="1"/>
</dbReference>
<proteinExistence type="predicted"/>
<name>A0ABV8M214_9ACTN</name>
<evidence type="ECO:0000313" key="2">
    <source>
        <dbReference type="Proteomes" id="UP001595816"/>
    </source>
</evidence>
<comment type="caution">
    <text evidence="1">The sequence shown here is derived from an EMBL/GenBank/DDBJ whole genome shotgun (WGS) entry which is preliminary data.</text>
</comment>
<dbReference type="GO" id="GO:0051213">
    <property type="term" value="F:dioxygenase activity"/>
    <property type="evidence" value="ECO:0007669"/>
    <property type="project" value="UniProtKB-KW"/>
</dbReference>
<dbReference type="PANTHER" id="PTHR20883">
    <property type="entry name" value="PHYTANOYL-COA DIOXYGENASE DOMAIN CONTAINING 1"/>
    <property type="match status" value="1"/>
</dbReference>
<keyword evidence="1" id="KW-0808">Transferase</keyword>